<dbReference type="Proteomes" id="UP001246372">
    <property type="component" value="Unassembled WGS sequence"/>
</dbReference>
<organism evidence="1 2">
    <name type="scientific">Roseateles aquae</name>
    <dbReference type="NCBI Taxonomy" id="3077235"/>
    <lineage>
        <taxon>Bacteria</taxon>
        <taxon>Pseudomonadati</taxon>
        <taxon>Pseudomonadota</taxon>
        <taxon>Betaproteobacteria</taxon>
        <taxon>Burkholderiales</taxon>
        <taxon>Sphaerotilaceae</taxon>
        <taxon>Roseateles</taxon>
    </lineage>
</organism>
<dbReference type="EMBL" id="JAVXZY010000001">
    <property type="protein sequence ID" value="MDT8998638.1"/>
    <property type="molecule type" value="Genomic_DNA"/>
</dbReference>
<accession>A0ABU3P816</accession>
<evidence type="ECO:0000313" key="1">
    <source>
        <dbReference type="EMBL" id="MDT8998638.1"/>
    </source>
</evidence>
<proteinExistence type="predicted"/>
<name>A0ABU3P816_9BURK</name>
<gene>
    <name evidence="1" type="ORF">RQP53_05065</name>
</gene>
<keyword evidence="2" id="KW-1185">Reference proteome</keyword>
<dbReference type="RefSeq" id="WP_315649072.1">
    <property type="nucleotide sequence ID" value="NZ_JAVXZY010000001.1"/>
</dbReference>
<reference evidence="1" key="1">
    <citation type="submission" date="2023-09" db="EMBL/GenBank/DDBJ databases">
        <title>Paucibacter sp. APW11 Genome sequencing and assembly.</title>
        <authorList>
            <person name="Kim I."/>
        </authorList>
    </citation>
    <scope>NUCLEOTIDE SEQUENCE</scope>
    <source>
        <strain evidence="1">APW11</strain>
    </source>
</reference>
<sequence length="221" mass="23128">MNYTVRQSAGQLLIQVQLRQQSKSAPLQLTGGDRLTVEFAGKVTDLKEDSAGSTTFVASFAASAAQPSVKVSFVRTGQSYSSMATVPPRFEVLSPSAAVAMNRQSADLDVVLQLPAASTPSLVGTTHCVLQSGSAWDGSIALPFERVDGNNSQQRLRLPAAALARAVDNAFAQSTSKPQACRLQPSWVLIQDGAAPAGLHAAGTRQAQFAAGVTIDFDAKP</sequence>
<protein>
    <submittedName>
        <fullName evidence="1">Uncharacterized protein</fullName>
    </submittedName>
</protein>
<evidence type="ECO:0000313" key="2">
    <source>
        <dbReference type="Proteomes" id="UP001246372"/>
    </source>
</evidence>
<comment type="caution">
    <text evidence="1">The sequence shown here is derived from an EMBL/GenBank/DDBJ whole genome shotgun (WGS) entry which is preliminary data.</text>
</comment>